<organism evidence="1 2">
    <name type="scientific">Kineococcus gynurae</name>
    <dbReference type="NCBI Taxonomy" id="452979"/>
    <lineage>
        <taxon>Bacteria</taxon>
        <taxon>Bacillati</taxon>
        <taxon>Actinomycetota</taxon>
        <taxon>Actinomycetes</taxon>
        <taxon>Kineosporiales</taxon>
        <taxon>Kineosporiaceae</taxon>
        <taxon>Kineococcus</taxon>
    </lineage>
</organism>
<sequence length="90" mass="9088">MGATATVLGTLAAGFGGLLALGLLAALASGTAWARRGRTLRDADDLPLVAPTRAEFGDASAMVRTATATRVATVVDLDARRDRGHRAAAA</sequence>
<keyword evidence="2" id="KW-1185">Reference proteome</keyword>
<gene>
    <name evidence="1" type="ORF">ACFFVI_08855</name>
</gene>
<comment type="caution">
    <text evidence="1">The sequence shown here is derived from an EMBL/GenBank/DDBJ whole genome shotgun (WGS) entry which is preliminary data.</text>
</comment>
<protein>
    <submittedName>
        <fullName evidence="1">Uncharacterized protein</fullName>
    </submittedName>
</protein>
<dbReference type="EMBL" id="JBHMDM010000004">
    <property type="protein sequence ID" value="MFB9377078.1"/>
    <property type="molecule type" value="Genomic_DNA"/>
</dbReference>
<proteinExistence type="predicted"/>
<accession>A0ABV5LSQ2</accession>
<evidence type="ECO:0000313" key="2">
    <source>
        <dbReference type="Proteomes" id="UP001589748"/>
    </source>
</evidence>
<name>A0ABV5LSQ2_9ACTN</name>
<dbReference type="Proteomes" id="UP001589748">
    <property type="component" value="Unassembled WGS sequence"/>
</dbReference>
<reference evidence="1 2" key="1">
    <citation type="submission" date="2024-09" db="EMBL/GenBank/DDBJ databases">
        <authorList>
            <person name="Sun Q."/>
            <person name="Mori K."/>
        </authorList>
    </citation>
    <scope>NUCLEOTIDE SEQUENCE [LARGE SCALE GENOMIC DNA]</scope>
    <source>
        <strain evidence="1 2">TISTR 1856</strain>
    </source>
</reference>
<evidence type="ECO:0000313" key="1">
    <source>
        <dbReference type="EMBL" id="MFB9377078.1"/>
    </source>
</evidence>
<dbReference type="RefSeq" id="WP_380135185.1">
    <property type="nucleotide sequence ID" value="NZ_JBHLUI010000003.1"/>
</dbReference>